<evidence type="ECO:0000259" key="6">
    <source>
        <dbReference type="PROSITE" id="PS50928"/>
    </source>
</evidence>
<comment type="subcellular location">
    <subcellularLocation>
        <location evidence="5">Cell membrane</location>
        <topology evidence="5">Multi-pass membrane protein</topology>
    </subcellularLocation>
    <subcellularLocation>
        <location evidence="1">Membrane</location>
        <topology evidence="1">Multi-pass membrane protein</topology>
    </subcellularLocation>
</comment>
<dbReference type="SUPFAM" id="SSF161098">
    <property type="entry name" value="MetI-like"/>
    <property type="match status" value="1"/>
</dbReference>
<name>A0A7Z7LGK7_9BACT</name>
<gene>
    <name evidence="7" type="ORF">MESINF_2271</name>
</gene>
<evidence type="ECO:0000313" key="7">
    <source>
        <dbReference type="EMBL" id="SSC13711.1"/>
    </source>
</evidence>
<dbReference type="PANTHER" id="PTHR43376">
    <property type="entry name" value="OLIGOPEPTIDE TRANSPORT SYSTEM PERMEASE PROTEIN"/>
    <property type="match status" value="1"/>
</dbReference>
<evidence type="ECO:0000256" key="1">
    <source>
        <dbReference type="ARBA" id="ARBA00004141"/>
    </source>
</evidence>
<dbReference type="EMBL" id="LS974202">
    <property type="protein sequence ID" value="SSC13711.1"/>
    <property type="molecule type" value="Genomic_DNA"/>
</dbReference>
<feature type="transmembrane region" description="Helical" evidence="5">
    <location>
        <begin position="291"/>
        <end position="317"/>
    </location>
</feature>
<comment type="similarity">
    <text evidence="5">Belongs to the binding-protein-dependent transport system permease family.</text>
</comment>
<feature type="transmembrane region" description="Helical" evidence="5">
    <location>
        <begin position="147"/>
        <end position="167"/>
    </location>
</feature>
<evidence type="ECO:0000256" key="3">
    <source>
        <dbReference type="ARBA" id="ARBA00022989"/>
    </source>
</evidence>
<dbReference type="GO" id="GO:0055085">
    <property type="term" value="P:transmembrane transport"/>
    <property type="evidence" value="ECO:0007669"/>
    <property type="project" value="InterPro"/>
</dbReference>
<keyword evidence="3 5" id="KW-1133">Transmembrane helix</keyword>
<keyword evidence="2 5" id="KW-0812">Transmembrane</keyword>
<protein>
    <submittedName>
        <fullName evidence="7">ABC-type dipeptide/oligopeptide/nickel transport system, permease component</fullName>
    </submittedName>
</protein>
<evidence type="ECO:0000256" key="2">
    <source>
        <dbReference type="ARBA" id="ARBA00022692"/>
    </source>
</evidence>
<organism evidence="7 8">
    <name type="scientific">Mesotoga infera</name>
    <dbReference type="NCBI Taxonomy" id="1236046"/>
    <lineage>
        <taxon>Bacteria</taxon>
        <taxon>Thermotogati</taxon>
        <taxon>Thermotogota</taxon>
        <taxon>Thermotogae</taxon>
        <taxon>Kosmotogales</taxon>
        <taxon>Kosmotogaceae</taxon>
        <taxon>Mesotoga</taxon>
    </lineage>
</organism>
<sequence length="326" mass="36102">MAYFARKIGLLFFALLVAVTLNFFIPRMMPGDPAQDLMDKMQGIPLESLEAIRVAFGVDSSDPMILQYGKYLLNLLKGDLGISISRFPTPVWRVLQIAIPWTVGLMGTATIISFFLGTVIGIGVAWKRNTRLASFTVGLFIFVRSFPYFWLGLLLIYFLAFKLPIFPLGSAYTPQLQRGTMEFFLSVFRHAILPALTIVISSMGAWILTMRNNMINVLAEEYITVAQAKGLPLRRIKTLYAAKNAILPSITGFAMSLGFVVGGGLLTEMVFSYPGVGLMLYQAVQSKDYPLMQAIFLFISVAVLLANFIADIAILILDPRVRDGGK</sequence>
<evidence type="ECO:0000256" key="4">
    <source>
        <dbReference type="ARBA" id="ARBA00023136"/>
    </source>
</evidence>
<evidence type="ECO:0000313" key="8">
    <source>
        <dbReference type="Proteomes" id="UP000250796"/>
    </source>
</evidence>
<dbReference type="Proteomes" id="UP000250796">
    <property type="component" value="Chromosome MESINF"/>
</dbReference>
<reference evidence="7 8" key="1">
    <citation type="submission" date="2017-01" db="EMBL/GenBank/DDBJ databases">
        <authorList>
            <person name="Erauso G."/>
        </authorList>
    </citation>
    <scope>NUCLEOTIDE SEQUENCE [LARGE SCALE GENOMIC DNA]</scope>
    <source>
        <strain evidence="7">MESINF1</strain>
    </source>
</reference>
<dbReference type="InterPro" id="IPR000515">
    <property type="entry name" value="MetI-like"/>
</dbReference>
<dbReference type="CDD" id="cd06261">
    <property type="entry name" value="TM_PBP2"/>
    <property type="match status" value="1"/>
</dbReference>
<proteinExistence type="inferred from homology"/>
<keyword evidence="4 5" id="KW-0472">Membrane</keyword>
<feature type="transmembrane region" description="Helical" evidence="5">
    <location>
        <begin position="245"/>
        <end position="271"/>
    </location>
</feature>
<dbReference type="AlphaFoldDB" id="A0A7Z7LGK7"/>
<feature type="transmembrane region" description="Helical" evidence="5">
    <location>
        <begin position="98"/>
        <end position="126"/>
    </location>
</feature>
<dbReference type="PROSITE" id="PS50928">
    <property type="entry name" value="ABC_TM1"/>
    <property type="match status" value="1"/>
</dbReference>
<keyword evidence="5" id="KW-0813">Transport</keyword>
<dbReference type="RefSeq" id="WP_169699830.1">
    <property type="nucleotide sequence ID" value="NZ_LS974202.1"/>
</dbReference>
<evidence type="ECO:0000256" key="5">
    <source>
        <dbReference type="RuleBase" id="RU363032"/>
    </source>
</evidence>
<dbReference type="GO" id="GO:0005886">
    <property type="term" value="C:plasma membrane"/>
    <property type="evidence" value="ECO:0007669"/>
    <property type="project" value="UniProtKB-SubCell"/>
</dbReference>
<dbReference type="Gene3D" id="1.10.3720.10">
    <property type="entry name" value="MetI-like"/>
    <property type="match status" value="1"/>
</dbReference>
<dbReference type="InterPro" id="IPR035906">
    <property type="entry name" value="MetI-like_sf"/>
</dbReference>
<dbReference type="PANTHER" id="PTHR43376:SF1">
    <property type="entry name" value="OLIGOPEPTIDE TRANSPORT SYSTEM PERMEASE PROTEIN"/>
    <property type="match status" value="1"/>
</dbReference>
<feature type="domain" description="ABC transmembrane type-1" evidence="6">
    <location>
        <begin position="99"/>
        <end position="310"/>
    </location>
</feature>
<keyword evidence="8" id="KW-1185">Reference proteome</keyword>
<dbReference type="Pfam" id="PF00528">
    <property type="entry name" value="BPD_transp_1"/>
    <property type="match status" value="1"/>
</dbReference>
<feature type="transmembrane region" description="Helical" evidence="5">
    <location>
        <begin position="7"/>
        <end position="25"/>
    </location>
</feature>
<accession>A0A7Z7LGK7</accession>
<feature type="transmembrane region" description="Helical" evidence="5">
    <location>
        <begin position="187"/>
        <end position="208"/>
    </location>
</feature>
<dbReference type="KEGG" id="minf:MESINF_2271"/>